<dbReference type="Gene3D" id="3.90.180.10">
    <property type="entry name" value="Medium-chain alcohol dehydrogenases, catalytic domain"/>
    <property type="match status" value="1"/>
</dbReference>
<dbReference type="InterPro" id="IPR013149">
    <property type="entry name" value="ADH-like_C"/>
</dbReference>
<dbReference type="EMBL" id="BMGS01000010">
    <property type="protein sequence ID" value="GGG56720.1"/>
    <property type="molecule type" value="Genomic_DNA"/>
</dbReference>
<dbReference type="Gene3D" id="3.40.50.720">
    <property type="entry name" value="NAD(P)-binding Rossmann-like Domain"/>
    <property type="match status" value="1"/>
</dbReference>
<dbReference type="SUPFAM" id="SSF50129">
    <property type="entry name" value="GroES-like"/>
    <property type="match status" value="1"/>
</dbReference>
<feature type="domain" description="Enoyl reductase (ER)" evidence="1">
    <location>
        <begin position="22"/>
        <end position="342"/>
    </location>
</feature>
<dbReference type="Pfam" id="PF00107">
    <property type="entry name" value="ADH_zinc_N"/>
    <property type="match status" value="1"/>
</dbReference>
<gene>
    <name evidence="2" type="ORF">GCM10011378_36090</name>
</gene>
<comment type="caution">
    <text evidence="2">The sequence shown here is derived from an EMBL/GenBank/DDBJ whole genome shotgun (WGS) entry which is preliminary data.</text>
</comment>
<evidence type="ECO:0000259" key="1">
    <source>
        <dbReference type="SMART" id="SM00829"/>
    </source>
</evidence>
<reference evidence="3" key="1">
    <citation type="journal article" date="2019" name="Int. J. Syst. Evol. Microbiol.">
        <title>The Global Catalogue of Microorganisms (GCM) 10K type strain sequencing project: providing services to taxonomists for standard genome sequencing and annotation.</title>
        <authorList>
            <consortium name="The Broad Institute Genomics Platform"/>
            <consortium name="The Broad Institute Genome Sequencing Center for Infectious Disease"/>
            <person name="Wu L."/>
            <person name="Ma J."/>
        </authorList>
    </citation>
    <scope>NUCLEOTIDE SEQUENCE [LARGE SCALE GENOMIC DNA]</scope>
    <source>
        <strain evidence="3">CGMCC 1.12990</strain>
    </source>
</reference>
<name>A0ABQ1X581_9BACT</name>
<dbReference type="InterPro" id="IPR036291">
    <property type="entry name" value="NAD(P)-bd_dom_sf"/>
</dbReference>
<sequence>MLTPFIHLVPHCMQALVLEGIGQPVTLQEVPTPQPGPGQVQVQLHAAALNHRDVWIQKGQYAGLKFPIILGSDGAGTVSALGQGVDASLLGQPVLINPGQHWGDNPAAQGRDFQILGLPQDGTFAEFVCVAAEQVQAKPAHLSFEQAAALPLGGVTAYRAVFTRAGLQPGERVLISGVGGGVALLALQMAVASGAEVWVTSGSEEKIAKAVALGAKAGISYKTEKWPAILSKQAGGGFDVIVDSAAGPGFNDLIDAAVPGGRLVFYGATQGDIPEVAARKIFWKQLSVLGSTMGTAPDFSAMIRLFEQHSIVPVIDETFPLAEGEQALRRMAEGLQFGKLVLRVK</sequence>
<protein>
    <submittedName>
        <fullName evidence="2">Alcohol dehydrogenase</fullName>
    </submittedName>
</protein>
<evidence type="ECO:0000313" key="2">
    <source>
        <dbReference type="EMBL" id="GGG56720.1"/>
    </source>
</evidence>
<keyword evidence="3" id="KW-1185">Reference proteome</keyword>
<dbReference type="Proteomes" id="UP000601361">
    <property type="component" value="Unassembled WGS sequence"/>
</dbReference>
<dbReference type="PANTHER" id="PTHR45033:SF3">
    <property type="entry name" value="DEHYDROGENASE, PUTATIVE (AFU_ORTHOLOGUE AFUA_2G13270)-RELATED"/>
    <property type="match status" value="1"/>
</dbReference>
<dbReference type="InterPro" id="IPR052711">
    <property type="entry name" value="Zinc_ADH-like"/>
</dbReference>
<accession>A0ABQ1X581</accession>
<dbReference type="Pfam" id="PF08240">
    <property type="entry name" value="ADH_N"/>
    <property type="match status" value="1"/>
</dbReference>
<proteinExistence type="predicted"/>
<dbReference type="PANTHER" id="PTHR45033">
    <property type="match status" value="1"/>
</dbReference>
<evidence type="ECO:0000313" key="3">
    <source>
        <dbReference type="Proteomes" id="UP000601361"/>
    </source>
</evidence>
<dbReference type="InterPro" id="IPR020843">
    <property type="entry name" value="ER"/>
</dbReference>
<organism evidence="2 3">
    <name type="scientific">Hymenobacter glacieicola</name>
    <dbReference type="NCBI Taxonomy" id="1562124"/>
    <lineage>
        <taxon>Bacteria</taxon>
        <taxon>Pseudomonadati</taxon>
        <taxon>Bacteroidota</taxon>
        <taxon>Cytophagia</taxon>
        <taxon>Cytophagales</taxon>
        <taxon>Hymenobacteraceae</taxon>
        <taxon>Hymenobacter</taxon>
    </lineage>
</organism>
<dbReference type="SMART" id="SM00829">
    <property type="entry name" value="PKS_ER"/>
    <property type="match status" value="1"/>
</dbReference>
<dbReference type="InterPro" id="IPR013154">
    <property type="entry name" value="ADH-like_N"/>
</dbReference>
<dbReference type="InterPro" id="IPR011032">
    <property type="entry name" value="GroES-like_sf"/>
</dbReference>
<dbReference type="SUPFAM" id="SSF51735">
    <property type="entry name" value="NAD(P)-binding Rossmann-fold domains"/>
    <property type="match status" value="1"/>
</dbReference>